<dbReference type="SMART" id="SM00225">
    <property type="entry name" value="BTB"/>
    <property type="match status" value="1"/>
</dbReference>
<protein>
    <recommendedName>
        <fullName evidence="1">BTB domain-containing protein</fullName>
    </recommendedName>
</protein>
<gene>
    <name evidence="2" type="ORF">V9T40_007127</name>
</gene>
<dbReference type="PANTHER" id="PTHR14499">
    <property type="entry name" value="POTASSIUM CHANNEL TETRAMERIZATION DOMAIN-CONTAINING"/>
    <property type="match status" value="1"/>
</dbReference>
<accession>A0AAN9YBC2</accession>
<feature type="domain" description="BTB" evidence="1">
    <location>
        <begin position="6"/>
        <end position="108"/>
    </location>
</feature>
<dbReference type="InterPro" id="IPR003131">
    <property type="entry name" value="T1-type_BTB"/>
</dbReference>
<dbReference type="Gene3D" id="3.30.710.10">
    <property type="entry name" value="Potassium Channel Kv1.1, Chain A"/>
    <property type="match status" value="1"/>
</dbReference>
<sequence>MSEFTEVIELNVGGVFYTASLKTLTQDPDSLLCQWFNGKKEVPGKDAKGKYFIDRDGVLFRYVLDFLRDQSISLPHAFRERDRLIREATYYGLTKLVDTLKPQVSAIPVTYI</sequence>
<evidence type="ECO:0000259" key="1">
    <source>
        <dbReference type="SMART" id="SM00225"/>
    </source>
</evidence>
<comment type="caution">
    <text evidence="2">The sequence shown here is derived from an EMBL/GenBank/DDBJ whole genome shotgun (WGS) entry which is preliminary data.</text>
</comment>
<reference evidence="2 3" key="1">
    <citation type="submission" date="2024-03" db="EMBL/GenBank/DDBJ databases">
        <title>Adaptation during the transition from Ophiocordyceps entomopathogen to insect associate is accompanied by gene loss and intensified selection.</title>
        <authorList>
            <person name="Ward C.M."/>
            <person name="Onetto C.A."/>
            <person name="Borneman A.R."/>
        </authorList>
    </citation>
    <scope>NUCLEOTIDE SEQUENCE [LARGE SCALE GENOMIC DNA]</scope>
    <source>
        <strain evidence="2">AWRI1</strain>
        <tissue evidence="2">Single Adult Female</tissue>
    </source>
</reference>
<dbReference type="InterPro" id="IPR011333">
    <property type="entry name" value="SKP1/BTB/POZ_sf"/>
</dbReference>
<keyword evidence="3" id="KW-1185">Reference proteome</keyword>
<dbReference type="AlphaFoldDB" id="A0AAN9YBC2"/>
<evidence type="ECO:0000313" key="2">
    <source>
        <dbReference type="EMBL" id="KAK7605269.1"/>
    </source>
</evidence>
<evidence type="ECO:0000313" key="3">
    <source>
        <dbReference type="Proteomes" id="UP001367676"/>
    </source>
</evidence>
<dbReference type="SUPFAM" id="SSF54695">
    <property type="entry name" value="POZ domain"/>
    <property type="match status" value="1"/>
</dbReference>
<dbReference type="Pfam" id="PF02214">
    <property type="entry name" value="BTB_2"/>
    <property type="match status" value="1"/>
</dbReference>
<name>A0AAN9YBC2_9HEMI</name>
<dbReference type="InterPro" id="IPR000210">
    <property type="entry name" value="BTB/POZ_dom"/>
</dbReference>
<organism evidence="2 3">
    <name type="scientific">Parthenolecanium corni</name>
    <dbReference type="NCBI Taxonomy" id="536013"/>
    <lineage>
        <taxon>Eukaryota</taxon>
        <taxon>Metazoa</taxon>
        <taxon>Ecdysozoa</taxon>
        <taxon>Arthropoda</taxon>
        <taxon>Hexapoda</taxon>
        <taxon>Insecta</taxon>
        <taxon>Pterygota</taxon>
        <taxon>Neoptera</taxon>
        <taxon>Paraneoptera</taxon>
        <taxon>Hemiptera</taxon>
        <taxon>Sternorrhyncha</taxon>
        <taxon>Coccoidea</taxon>
        <taxon>Coccidae</taxon>
        <taxon>Parthenolecanium</taxon>
    </lineage>
</organism>
<dbReference type="GO" id="GO:0051260">
    <property type="term" value="P:protein homooligomerization"/>
    <property type="evidence" value="ECO:0007669"/>
    <property type="project" value="InterPro"/>
</dbReference>
<dbReference type="Proteomes" id="UP001367676">
    <property type="component" value="Unassembled WGS sequence"/>
</dbReference>
<dbReference type="PANTHER" id="PTHR14499:SF136">
    <property type="entry name" value="GH08630P"/>
    <property type="match status" value="1"/>
</dbReference>
<dbReference type="EMBL" id="JBBCAQ010000002">
    <property type="protein sequence ID" value="KAK7605269.1"/>
    <property type="molecule type" value="Genomic_DNA"/>
</dbReference>
<proteinExistence type="predicted"/>